<dbReference type="AlphaFoldDB" id="A0A9Q1EX81"/>
<feature type="compositionally biased region" description="Basic and acidic residues" evidence="1">
    <location>
        <begin position="99"/>
        <end position="109"/>
    </location>
</feature>
<proteinExistence type="predicted"/>
<sequence length="168" mass="18113">MTGAAQYSNRWERGLITTCVPHTNPPAYLCCRDDPGAARRDEDEESRQYGHGIIAGGLVLFVGEDKTPAGRTTRGSRDNRTMNAEADSPSEGLRGETLGPRREKGDARPQRAATQAATSPGSRLHRPPTAGVAAPPDFQLHQLSTAGLQSEIASQGKKDHLRLFTNKP</sequence>
<comment type="caution">
    <text evidence="2">The sequence shown here is derived from an EMBL/GenBank/DDBJ whole genome shotgun (WGS) entry which is preliminary data.</text>
</comment>
<dbReference type="Proteomes" id="UP001152622">
    <property type="component" value="Chromosome 11"/>
</dbReference>
<feature type="compositionally biased region" description="Low complexity" evidence="1">
    <location>
        <begin position="110"/>
        <end position="120"/>
    </location>
</feature>
<dbReference type="EMBL" id="JAINUF010000011">
    <property type="protein sequence ID" value="KAJ8346755.1"/>
    <property type="molecule type" value="Genomic_DNA"/>
</dbReference>
<gene>
    <name evidence="2" type="ORF">SKAU_G00281560</name>
</gene>
<evidence type="ECO:0000313" key="3">
    <source>
        <dbReference type="Proteomes" id="UP001152622"/>
    </source>
</evidence>
<name>A0A9Q1EX81_SYNKA</name>
<keyword evidence="3" id="KW-1185">Reference proteome</keyword>
<organism evidence="2 3">
    <name type="scientific">Synaphobranchus kaupii</name>
    <name type="common">Kaup's arrowtooth eel</name>
    <dbReference type="NCBI Taxonomy" id="118154"/>
    <lineage>
        <taxon>Eukaryota</taxon>
        <taxon>Metazoa</taxon>
        <taxon>Chordata</taxon>
        <taxon>Craniata</taxon>
        <taxon>Vertebrata</taxon>
        <taxon>Euteleostomi</taxon>
        <taxon>Actinopterygii</taxon>
        <taxon>Neopterygii</taxon>
        <taxon>Teleostei</taxon>
        <taxon>Anguilliformes</taxon>
        <taxon>Synaphobranchidae</taxon>
        <taxon>Synaphobranchus</taxon>
    </lineage>
</organism>
<accession>A0A9Q1EX81</accession>
<evidence type="ECO:0000256" key="1">
    <source>
        <dbReference type="SAM" id="MobiDB-lite"/>
    </source>
</evidence>
<protein>
    <submittedName>
        <fullName evidence="2">Uncharacterized protein</fullName>
    </submittedName>
</protein>
<evidence type="ECO:0000313" key="2">
    <source>
        <dbReference type="EMBL" id="KAJ8346755.1"/>
    </source>
</evidence>
<reference evidence="2" key="1">
    <citation type="journal article" date="2023" name="Science">
        <title>Genome structures resolve the early diversification of teleost fishes.</title>
        <authorList>
            <person name="Parey E."/>
            <person name="Louis A."/>
            <person name="Montfort J."/>
            <person name="Bouchez O."/>
            <person name="Roques C."/>
            <person name="Iampietro C."/>
            <person name="Lluch J."/>
            <person name="Castinel A."/>
            <person name="Donnadieu C."/>
            <person name="Desvignes T."/>
            <person name="Floi Bucao C."/>
            <person name="Jouanno E."/>
            <person name="Wen M."/>
            <person name="Mejri S."/>
            <person name="Dirks R."/>
            <person name="Jansen H."/>
            <person name="Henkel C."/>
            <person name="Chen W.J."/>
            <person name="Zahm M."/>
            <person name="Cabau C."/>
            <person name="Klopp C."/>
            <person name="Thompson A.W."/>
            <person name="Robinson-Rechavi M."/>
            <person name="Braasch I."/>
            <person name="Lecointre G."/>
            <person name="Bobe J."/>
            <person name="Postlethwait J.H."/>
            <person name="Berthelot C."/>
            <person name="Roest Crollius H."/>
            <person name="Guiguen Y."/>
        </authorList>
    </citation>
    <scope>NUCLEOTIDE SEQUENCE</scope>
    <source>
        <strain evidence="2">WJC10195</strain>
    </source>
</reference>
<feature type="region of interest" description="Disordered" evidence="1">
    <location>
        <begin position="64"/>
        <end position="137"/>
    </location>
</feature>